<dbReference type="EMBL" id="PIPR01000001">
    <property type="protein sequence ID" value="RUO41477.1"/>
    <property type="molecule type" value="Genomic_DNA"/>
</dbReference>
<dbReference type="Proteomes" id="UP000287766">
    <property type="component" value="Unassembled WGS sequence"/>
</dbReference>
<organism evidence="1 2">
    <name type="scientific">Pseudidiomarina aestuarii</name>
    <dbReference type="NCBI Taxonomy" id="624146"/>
    <lineage>
        <taxon>Bacteria</taxon>
        <taxon>Pseudomonadati</taxon>
        <taxon>Pseudomonadota</taxon>
        <taxon>Gammaproteobacteria</taxon>
        <taxon>Alteromonadales</taxon>
        <taxon>Idiomarinaceae</taxon>
        <taxon>Pseudidiomarina</taxon>
    </lineage>
</organism>
<dbReference type="Pfam" id="PF08891">
    <property type="entry name" value="YfcL"/>
    <property type="match status" value="1"/>
</dbReference>
<proteinExistence type="predicted"/>
<keyword evidence="2" id="KW-1185">Reference proteome</keyword>
<evidence type="ECO:0008006" key="3">
    <source>
        <dbReference type="Google" id="ProtNLM"/>
    </source>
</evidence>
<evidence type="ECO:0000313" key="1">
    <source>
        <dbReference type="EMBL" id="RUO41477.1"/>
    </source>
</evidence>
<dbReference type="InterPro" id="IPR014987">
    <property type="entry name" value="UPF_YfcL"/>
</dbReference>
<gene>
    <name evidence="1" type="ORF">CWE22_04750</name>
</gene>
<protein>
    <recommendedName>
        <fullName evidence="3">YfcL family protein</fullName>
    </recommendedName>
</protein>
<comment type="caution">
    <text evidence="1">The sequence shown here is derived from an EMBL/GenBank/DDBJ whole genome shotgun (WGS) entry which is preliminary data.</text>
</comment>
<dbReference type="RefSeq" id="WP_169930213.1">
    <property type="nucleotide sequence ID" value="NZ_PIPR01000001.1"/>
</dbReference>
<dbReference type="AlphaFoldDB" id="A0A7Z6ZUG1"/>
<reference evidence="2" key="1">
    <citation type="journal article" date="2018" name="Front. Microbiol.">
        <title>Genome-Based Analysis Reveals the Taxonomy and Diversity of the Family Idiomarinaceae.</title>
        <authorList>
            <person name="Liu Y."/>
            <person name="Lai Q."/>
            <person name="Shao Z."/>
        </authorList>
    </citation>
    <scope>NUCLEOTIDE SEQUENCE [LARGE SCALE GENOMIC DNA]</scope>
    <source>
        <strain evidence="2">KYW314</strain>
    </source>
</reference>
<evidence type="ECO:0000313" key="2">
    <source>
        <dbReference type="Proteomes" id="UP000287766"/>
    </source>
</evidence>
<sequence length="102" mass="10715">MVASAEFHALVAQLEPVFDAAVVTGDADQLFASGYLRGHFDLAVAQLELNDQAQASAIMPAVRASVEANKHELKPADQALIQGLLDQLEAVAATTADATTRL</sequence>
<accession>A0A7Z6ZUG1</accession>
<name>A0A7Z6ZUG1_9GAMM</name>